<name>A0A934RBF4_9BACT</name>
<feature type="transmembrane region" description="Helical" evidence="1">
    <location>
        <begin position="6"/>
        <end position="22"/>
    </location>
</feature>
<comment type="caution">
    <text evidence="2">The sequence shown here is derived from an EMBL/GenBank/DDBJ whole genome shotgun (WGS) entry which is preliminary data.</text>
</comment>
<keyword evidence="3" id="KW-1185">Reference proteome</keyword>
<keyword evidence="1" id="KW-0812">Transmembrane</keyword>
<evidence type="ECO:0000313" key="2">
    <source>
        <dbReference type="EMBL" id="MBK1828584.1"/>
    </source>
</evidence>
<gene>
    <name evidence="2" type="ORF">JIN81_16245</name>
</gene>
<evidence type="ECO:0000313" key="3">
    <source>
        <dbReference type="Proteomes" id="UP000658278"/>
    </source>
</evidence>
<dbReference type="AlphaFoldDB" id="A0A934RBF4"/>
<evidence type="ECO:0000256" key="1">
    <source>
        <dbReference type="SAM" id="Phobius"/>
    </source>
</evidence>
<keyword evidence="1" id="KW-0472">Membrane</keyword>
<dbReference type="RefSeq" id="WP_200282316.1">
    <property type="nucleotide sequence ID" value="NZ_JAENII010000014.1"/>
</dbReference>
<accession>A0A934RBF4</accession>
<organism evidence="2 3">
    <name type="scientific">Haloferula rosea</name>
    <dbReference type="NCBI Taxonomy" id="490093"/>
    <lineage>
        <taxon>Bacteria</taxon>
        <taxon>Pseudomonadati</taxon>
        <taxon>Verrucomicrobiota</taxon>
        <taxon>Verrucomicrobiia</taxon>
        <taxon>Verrucomicrobiales</taxon>
        <taxon>Verrucomicrobiaceae</taxon>
        <taxon>Haloferula</taxon>
    </lineage>
</organism>
<dbReference type="EMBL" id="JAENII010000014">
    <property type="protein sequence ID" value="MBK1828584.1"/>
    <property type="molecule type" value="Genomic_DNA"/>
</dbReference>
<proteinExistence type="predicted"/>
<keyword evidence="1" id="KW-1133">Transmembrane helix</keyword>
<reference evidence="2" key="1">
    <citation type="submission" date="2021-01" db="EMBL/GenBank/DDBJ databases">
        <title>Modified the classification status of verrucomicrobia.</title>
        <authorList>
            <person name="Feng X."/>
        </authorList>
    </citation>
    <scope>NUCLEOTIDE SEQUENCE</scope>
    <source>
        <strain evidence="2">KCTC 22201</strain>
    </source>
</reference>
<sequence length="142" mass="15830">MKNWLIAFFVAAAIVGTGYLFLKRLITPRDLATEDPRQVFERFVCSPIPDGVSDIRSSGIVAFGGADVAVDFLLQPQTMDGLIVAGGFRPLIESDPDWMAEFELPDFSGPVSRFVRADSGTSQEVVFFSEDGRRAWYRELQF</sequence>
<dbReference type="Proteomes" id="UP000658278">
    <property type="component" value="Unassembled WGS sequence"/>
</dbReference>
<protein>
    <submittedName>
        <fullName evidence="2">Uncharacterized protein</fullName>
    </submittedName>
</protein>